<accession>A0A9X1WX17</accession>
<comment type="pathway">
    <text evidence="2 7">Isoprenoid biosynthesis; isopentenyl diphosphate biosynthesis via DXP pathway; isopentenyl diphosphate from 1-deoxy-D-xylulose 5-phosphate: step 2/6.</text>
</comment>
<dbReference type="InterPro" id="IPR050088">
    <property type="entry name" value="IspD/TarI_cytidylyltransf_bact"/>
</dbReference>
<dbReference type="EC" id="2.7.7.60" evidence="7"/>
<dbReference type="PANTHER" id="PTHR32125:SF4">
    <property type="entry name" value="2-C-METHYL-D-ERYTHRITOL 4-PHOSPHATE CYTIDYLYLTRANSFERASE, CHLOROPLASTIC"/>
    <property type="match status" value="1"/>
</dbReference>
<organism evidence="8 9">
    <name type="scientific">Acinetobacter sedimenti</name>
    <dbReference type="NCBI Taxonomy" id="2919922"/>
    <lineage>
        <taxon>Bacteria</taxon>
        <taxon>Pseudomonadati</taxon>
        <taxon>Pseudomonadota</taxon>
        <taxon>Gammaproteobacteria</taxon>
        <taxon>Moraxellales</taxon>
        <taxon>Moraxellaceae</taxon>
        <taxon>Acinetobacter</taxon>
    </lineage>
</organism>
<name>A0A9X1WX17_9GAMM</name>
<keyword evidence="9" id="KW-1185">Reference proteome</keyword>
<evidence type="ECO:0000256" key="1">
    <source>
        <dbReference type="ARBA" id="ARBA00001282"/>
    </source>
</evidence>
<feature type="site" description="Transition state stabilizer" evidence="7">
    <location>
        <position position="36"/>
    </location>
</feature>
<dbReference type="AlphaFoldDB" id="A0A9X1WX17"/>
<dbReference type="NCBIfam" id="TIGR00453">
    <property type="entry name" value="ispD"/>
    <property type="match status" value="1"/>
</dbReference>
<evidence type="ECO:0000256" key="4">
    <source>
        <dbReference type="ARBA" id="ARBA00022679"/>
    </source>
</evidence>
<evidence type="ECO:0000256" key="7">
    <source>
        <dbReference type="HAMAP-Rule" id="MF_00108"/>
    </source>
</evidence>
<dbReference type="GO" id="GO:0050518">
    <property type="term" value="F:2-C-methyl-D-erythritol 4-phosphate cytidylyltransferase activity"/>
    <property type="evidence" value="ECO:0007669"/>
    <property type="project" value="UniProtKB-UniRule"/>
</dbReference>
<dbReference type="Proteomes" id="UP001139701">
    <property type="component" value="Unassembled WGS sequence"/>
</dbReference>
<dbReference type="Pfam" id="PF01128">
    <property type="entry name" value="IspD"/>
    <property type="match status" value="1"/>
</dbReference>
<protein>
    <recommendedName>
        <fullName evidence="7">2-C-methyl-D-erythritol 4-phosphate cytidylyltransferase</fullName>
        <ecNumber evidence="7">2.7.7.60</ecNumber>
    </recommendedName>
    <alternativeName>
        <fullName evidence="7">4-diphosphocytidyl-2C-methyl-D-erythritol synthase</fullName>
    </alternativeName>
    <alternativeName>
        <fullName evidence="7">MEP cytidylyltransferase</fullName>
        <shortName evidence="7">MCT</shortName>
    </alternativeName>
</protein>
<dbReference type="InterPro" id="IPR001228">
    <property type="entry name" value="IspD"/>
</dbReference>
<evidence type="ECO:0000313" key="9">
    <source>
        <dbReference type="Proteomes" id="UP001139701"/>
    </source>
</evidence>
<dbReference type="Gene3D" id="3.90.550.10">
    <property type="entry name" value="Spore Coat Polysaccharide Biosynthesis Protein SpsA, Chain A"/>
    <property type="match status" value="1"/>
</dbReference>
<dbReference type="InterPro" id="IPR029044">
    <property type="entry name" value="Nucleotide-diphossugar_trans"/>
</dbReference>
<keyword evidence="5 7" id="KW-0548">Nucleotidyltransferase</keyword>
<dbReference type="CDD" id="cd02516">
    <property type="entry name" value="CDP-ME_synthetase"/>
    <property type="match status" value="1"/>
</dbReference>
<feature type="site" description="Positions MEP for the nucleophilic attack" evidence="7">
    <location>
        <position position="173"/>
    </location>
</feature>
<dbReference type="InterPro" id="IPR034683">
    <property type="entry name" value="IspD/TarI"/>
</dbReference>
<dbReference type="PANTHER" id="PTHR32125">
    <property type="entry name" value="2-C-METHYL-D-ERYTHRITOL 4-PHOSPHATE CYTIDYLYLTRANSFERASE, CHLOROPLASTIC"/>
    <property type="match status" value="1"/>
</dbReference>
<feature type="site" description="Positions MEP for the nucleophilic attack" evidence="7">
    <location>
        <position position="229"/>
    </location>
</feature>
<evidence type="ECO:0000256" key="3">
    <source>
        <dbReference type="ARBA" id="ARBA00009789"/>
    </source>
</evidence>
<sequence>MNQNNSELVQQLNSRNNIHQKPKLWGVIPAAGSGQRFSKTELKQYLKIAGQTVLEHSVNALYKLPLENCVIAISVNDTYAKQIQFAHPVQFCIGGKERMDSVFSSLQHLQNFADKDDYVLVHDAARPCLHQSQIQAIADFCETGQDAAIIAVPVRDTLKKSKANQEIEATIDRSALWQAQTPQIIKYGVLYQALLHAIQNHLLVTDEASALEHLNVPVKLLEGRSDNIKITYPDDLDFATLILQQFSSHSN</sequence>
<gene>
    <name evidence="7 8" type="primary">ispD</name>
    <name evidence="8" type="ORF">MKI79_07425</name>
</gene>
<dbReference type="GO" id="GO:0019288">
    <property type="term" value="P:isopentenyl diphosphate biosynthetic process, methylerythritol 4-phosphate pathway"/>
    <property type="evidence" value="ECO:0007669"/>
    <property type="project" value="UniProtKB-UniRule"/>
</dbReference>
<dbReference type="FunFam" id="3.90.550.10:FF:000003">
    <property type="entry name" value="2-C-methyl-D-erythritol 4-phosphate cytidylyltransferase"/>
    <property type="match status" value="1"/>
</dbReference>
<evidence type="ECO:0000313" key="8">
    <source>
        <dbReference type="EMBL" id="MCJ8146729.1"/>
    </source>
</evidence>
<keyword evidence="6 7" id="KW-0414">Isoprene biosynthesis</keyword>
<comment type="catalytic activity">
    <reaction evidence="1 7">
        <text>2-C-methyl-D-erythritol 4-phosphate + CTP + H(+) = 4-CDP-2-C-methyl-D-erythritol + diphosphate</text>
        <dbReference type="Rhea" id="RHEA:13429"/>
        <dbReference type="ChEBI" id="CHEBI:15378"/>
        <dbReference type="ChEBI" id="CHEBI:33019"/>
        <dbReference type="ChEBI" id="CHEBI:37563"/>
        <dbReference type="ChEBI" id="CHEBI:57823"/>
        <dbReference type="ChEBI" id="CHEBI:58262"/>
        <dbReference type="EC" id="2.7.7.60"/>
    </reaction>
</comment>
<comment type="similarity">
    <text evidence="3 7">Belongs to the IspD/TarI cytidylyltransferase family. IspD subfamily.</text>
</comment>
<proteinExistence type="inferred from homology"/>
<reference evidence="8" key="1">
    <citation type="submission" date="2022-02" db="EMBL/GenBank/DDBJ databases">
        <title>Acinetobacter A3.8 sp. nov., isolated from Sediment (Zhairuo Island).</title>
        <authorList>
            <person name="Zheng K."/>
        </authorList>
    </citation>
    <scope>NUCLEOTIDE SEQUENCE</scope>
    <source>
        <strain evidence="8">A3.8</strain>
    </source>
</reference>
<dbReference type="SUPFAM" id="SSF53448">
    <property type="entry name" value="Nucleotide-diphospho-sugar transferases"/>
    <property type="match status" value="1"/>
</dbReference>
<dbReference type="PROSITE" id="PS01295">
    <property type="entry name" value="ISPD"/>
    <property type="match status" value="1"/>
</dbReference>
<evidence type="ECO:0000256" key="2">
    <source>
        <dbReference type="ARBA" id="ARBA00004787"/>
    </source>
</evidence>
<dbReference type="InterPro" id="IPR018294">
    <property type="entry name" value="ISPD_synthase_CS"/>
</dbReference>
<comment type="function">
    <text evidence="7">Catalyzes the formation of 4-diphosphocytidyl-2-C-methyl-D-erythritol from CTP and 2-C-methyl-D-erythritol 4-phosphate (MEP).</text>
</comment>
<comment type="caution">
    <text evidence="8">The sequence shown here is derived from an EMBL/GenBank/DDBJ whole genome shotgun (WGS) entry which is preliminary data.</text>
</comment>
<evidence type="ECO:0000256" key="5">
    <source>
        <dbReference type="ARBA" id="ARBA00022695"/>
    </source>
</evidence>
<dbReference type="EMBL" id="JAKUML010000010">
    <property type="protein sequence ID" value="MCJ8146729.1"/>
    <property type="molecule type" value="Genomic_DNA"/>
</dbReference>
<dbReference type="HAMAP" id="MF_00108">
    <property type="entry name" value="IspD"/>
    <property type="match status" value="1"/>
</dbReference>
<keyword evidence="4 7" id="KW-0808">Transferase</keyword>
<feature type="site" description="Transition state stabilizer" evidence="7">
    <location>
        <position position="43"/>
    </location>
</feature>
<evidence type="ECO:0000256" key="6">
    <source>
        <dbReference type="ARBA" id="ARBA00023229"/>
    </source>
</evidence>